<name>A0A3N1H575_9PSEU</name>
<proteinExistence type="predicted"/>
<evidence type="ECO:0000313" key="1">
    <source>
        <dbReference type="EMBL" id="ROP37694.1"/>
    </source>
</evidence>
<sequence>MRTGMGLLSRLRDRRARRGVPALEIDSPGLEVVVEAFDVAEADSAALARSPRWRADEPAVLRHHLELPPDQVERARELLAPDGWALRHEDRWHALRVQRLDALRCAQERARMASLAQRLGGDWIGWDALQVTHRQPDSIVTHLAPRPAGGSRR</sequence>
<dbReference type="AlphaFoldDB" id="A0A3N1H575"/>
<dbReference type="Proteomes" id="UP000268727">
    <property type="component" value="Unassembled WGS sequence"/>
</dbReference>
<protein>
    <submittedName>
        <fullName evidence="1">Uncharacterized protein</fullName>
    </submittedName>
</protein>
<evidence type="ECO:0000313" key="2">
    <source>
        <dbReference type="Proteomes" id="UP000268727"/>
    </source>
</evidence>
<dbReference type="EMBL" id="RJKM01000001">
    <property type="protein sequence ID" value="ROP37694.1"/>
    <property type="molecule type" value="Genomic_DNA"/>
</dbReference>
<organism evidence="1 2">
    <name type="scientific">Saccharothrix texasensis</name>
    <dbReference type="NCBI Taxonomy" id="103734"/>
    <lineage>
        <taxon>Bacteria</taxon>
        <taxon>Bacillati</taxon>
        <taxon>Actinomycetota</taxon>
        <taxon>Actinomycetes</taxon>
        <taxon>Pseudonocardiales</taxon>
        <taxon>Pseudonocardiaceae</taxon>
        <taxon>Saccharothrix</taxon>
    </lineage>
</organism>
<reference evidence="1 2" key="1">
    <citation type="submission" date="2018-11" db="EMBL/GenBank/DDBJ databases">
        <title>Sequencing the genomes of 1000 actinobacteria strains.</title>
        <authorList>
            <person name="Klenk H.-P."/>
        </authorList>
    </citation>
    <scope>NUCLEOTIDE SEQUENCE [LARGE SCALE GENOMIC DNA]</scope>
    <source>
        <strain evidence="1 2">DSM 44231</strain>
    </source>
</reference>
<accession>A0A3N1H575</accession>
<comment type="caution">
    <text evidence="1">The sequence shown here is derived from an EMBL/GenBank/DDBJ whole genome shotgun (WGS) entry which is preliminary data.</text>
</comment>
<gene>
    <name evidence="1" type="ORF">EDD40_3015</name>
</gene>
<keyword evidence="2" id="KW-1185">Reference proteome</keyword>